<dbReference type="InterPro" id="IPR000412">
    <property type="entry name" value="ABC_2_transport"/>
</dbReference>
<keyword evidence="2 5" id="KW-0812">Transmembrane</keyword>
<dbReference type="InterPro" id="IPR051784">
    <property type="entry name" value="Nod_factor_ABC_transporter"/>
</dbReference>
<keyword evidence="3 5" id="KW-1133">Transmembrane helix</keyword>
<dbReference type="Proteomes" id="UP000029980">
    <property type="component" value="Chromosome"/>
</dbReference>
<dbReference type="NCBIfam" id="TIGR01247">
    <property type="entry name" value="drrB"/>
    <property type="match status" value="1"/>
</dbReference>
<evidence type="ECO:0000259" key="6">
    <source>
        <dbReference type="PROSITE" id="PS51012"/>
    </source>
</evidence>
<dbReference type="EMBL" id="CP008887">
    <property type="protein sequence ID" value="AIU70857.1"/>
    <property type="molecule type" value="Genomic_DNA"/>
</dbReference>
<keyword evidence="8" id="KW-1185">Reference proteome</keyword>
<comment type="subcellular location">
    <subcellularLocation>
        <location evidence="1">Membrane</location>
        <topology evidence="1">Multi-pass membrane protein</topology>
    </subcellularLocation>
</comment>
<accession>A0A097QWJ9</accession>
<dbReference type="GO" id="GO:0140359">
    <property type="term" value="F:ABC-type transporter activity"/>
    <property type="evidence" value="ECO:0007669"/>
    <property type="project" value="InterPro"/>
</dbReference>
<dbReference type="InterPro" id="IPR005942">
    <property type="entry name" value="Daunbcin-R_ABC-transpt"/>
</dbReference>
<feature type="transmembrane region" description="Helical" evidence="5">
    <location>
        <begin position="169"/>
        <end position="191"/>
    </location>
</feature>
<reference evidence="7 8" key="1">
    <citation type="journal article" date="2015" name="Int. J. Syst. Evol. Microbiol.">
        <title>Thermococcus eurythermalis sp. nov., a conditional piezophilic hyperthermophilic archaeon with a wide temperature range isolated from an oil-immersed chimney in the Guaymas Basin.</title>
        <authorList>
            <person name="Zhao W."/>
            <person name="Zeng X."/>
            <person name="Xiao X."/>
        </authorList>
    </citation>
    <scope>NUCLEOTIDE SEQUENCE [LARGE SCALE GENOMIC DNA]</scope>
    <source>
        <strain evidence="7 8">A501</strain>
    </source>
</reference>
<feature type="transmembrane region" description="Helical" evidence="5">
    <location>
        <begin position="21"/>
        <end position="41"/>
    </location>
</feature>
<keyword evidence="4 5" id="KW-0472">Membrane</keyword>
<dbReference type="PRINTS" id="PR00164">
    <property type="entry name" value="ABC2TRNSPORT"/>
</dbReference>
<protein>
    <submittedName>
        <fullName evidence="7">ABC transporter</fullName>
    </submittedName>
</protein>
<gene>
    <name evidence="7" type="ORF">TEU_11220</name>
</gene>
<feature type="transmembrane region" description="Helical" evidence="5">
    <location>
        <begin position="61"/>
        <end position="84"/>
    </location>
</feature>
<dbReference type="PANTHER" id="PTHR43229">
    <property type="entry name" value="NODULATION PROTEIN J"/>
    <property type="match status" value="1"/>
</dbReference>
<proteinExistence type="predicted"/>
<dbReference type="PANTHER" id="PTHR43229:SF2">
    <property type="entry name" value="NODULATION PROTEIN J"/>
    <property type="match status" value="1"/>
</dbReference>
<dbReference type="AlphaFoldDB" id="A0A097QWJ9"/>
<sequence length="256" mass="27772">MEALTTMAYRQLKRFTRAKSRVAGMIINPLLWLVFFGMGWSKVFDNPMARTVFGGVDYLTFLAPGIFAMTVFNQSFVAGVSVIWDKQFGFLKEVLVAPASRKETILGRIIGDSLVTLTQGAIILALTFLLAENLKLSGFLPALGVGFLLAMAFSGFGVSLALRMESMEGFQMIMMVLMLPLTFLSGAIYPIETMPGWMKALAYVNPLTYAVDGARHFLVGASVARFSLGVDLGVLAVLAAILVGLAMVEFERATIG</sequence>
<evidence type="ECO:0000313" key="8">
    <source>
        <dbReference type="Proteomes" id="UP000029980"/>
    </source>
</evidence>
<evidence type="ECO:0000256" key="5">
    <source>
        <dbReference type="SAM" id="Phobius"/>
    </source>
</evidence>
<dbReference type="PROSITE" id="PS51012">
    <property type="entry name" value="ABC_TM2"/>
    <property type="match status" value="1"/>
</dbReference>
<dbReference type="RefSeq" id="WP_050003811.1">
    <property type="nucleotide sequence ID" value="NZ_CP008887.1"/>
</dbReference>
<evidence type="ECO:0000256" key="1">
    <source>
        <dbReference type="ARBA" id="ARBA00004141"/>
    </source>
</evidence>
<dbReference type="GO" id="GO:0043190">
    <property type="term" value="C:ATP-binding cassette (ABC) transporter complex"/>
    <property type="evidence" value="ECO:0007669"/>
    <property type="project" value="InterPro"/>
</dbReference>
<dbReference type="InterPro" id="IPR047817">
    <property type="entry name" value="ABC2_TM_bact-type"/>
</dbReference>
<dbReference type="HOGENOM" id="CLU_039483_2_3_2"/>
<dbReference type="GeneID" id="25153999"/>
<dbReference type="Pfam" id="PF01061">
    <property type="entry name" value="ABC2_membrane"/>
    <property type="match status" value="1"/>
</dbReference>
<dbReference type="STRING" id="1505907.TEU_11220"/>
<feature type="domain" description="ABC transmembrane type-2" evidence="6">
    <location>
        <begin position="20"/>
        <end position="253"/>
    </location>
</feature>
<dbReference type="InterPro" id="IPR013525">
    <property type="entry name" value="ABC2_TM"/>
</dbReference>
<name>A0A097QWJ9_9EURY</name>
<dbReference type="OrthoDB" id="147058at2157"/>
<dbReference type="PIRSF" id="PIRSF006648">
    <property type="entry name" value="DrrB"/>
    <property type="match status" value="1"/>
</dbReference>
<organism evidence="7 8">
    <name type="scientific">Thermococcus eurythermalis</name>
    <dbReference type="NCBI Taxonomy" id="1505907"/>
    <lineage>
        <taxon>Archaea</taxon>
        <taxon>Methanobacteriati</taxon>
        <taxon>Methanobacteriota</taxon>
        <taxon>Thermococci</taxon>
        <taxon>Thermococcales</taxon>
        <taxon>Thermococcaceae</taxon>
        <taxon>Thermococcus</taxon>
    </lineage>
</organism>
<feature type="transmembrane region" description="Helical" evidence="5">
    <location>
        <begin position="226"/>
        <end position="248"/>
    </location>
</feature>
<evidence type="ECO:0000256" key="2">
    <source>
        <dbReference type="ARBA" id="ARBA00022692"/>
    </source>
</evidence>
<evidence type="ECO:0000313" key="7">
    <source>
        <dbReference type="EMBL" id="AIU70857.1"/>
    </source>
</evidence>
<feature type="transmembrane region" description="Helical" evidence="5">
    <location>
        <begin position="142"/>
        <end position="162"/>
    </location>
</feature>
<evidence type="ECO:0000256" key="3">
    <source>
        <dbReference type="ARBA" id="ARBA00022989"/>
    </source>
</evidence>
<feature type="transmembrane region" description="Helical" evidence="5">
    <location>
        <begin position="105"/>
        <end position="130"/>
    </location>
</feature>
<evidence type="ECO:0000256" key="4">
    <source>
        <dbReference type="ARBA" id="ARBA00023136"/>
    </source>
</evidence>
<dbReference type="KEGG" id="teu:TEU_11220"/>